<evidence type="ECO:0000313" key="3">
    <source>
        <dbReference type="Proteomes" id="UP000275281"/>
    </source>
</evidence>
<gene>
    <name evidence="2" type="ORF">DRW07_13740</name>
</gene>
<dbReference type="RefSeq" id="WP_124028500.1">
    <property type="nucleotide sequence ID" value="NZ_JBHRSN010000007.1"/>
</dbReference>
<reference evidence="2 3" key="1">
    <citation type="submission" date="2018-11" db="EMBL/GenBank/DDBJ databases">
        <authorList>
            <person name="Ye M.-Q."/>
            <person name="Du Z.-J."/>
        </authorList>
    </citation>
    <scope>NUCLEOTIDE SEQUENCE [LARGE SCALE GENOMIC DNA]</scope>
    <source>
        <strain evidence="2 3">U0105</strain>
    </source>
</reference>
<name>A0A3N5Y665_9ALTE</name>
<dbReference type="SUPFAM" id="SSF53850">
    <property type="entry name" value="Periplasmic binding protein-like II"/>
    <property type="match status" value="1"/>
</dbReference>
<sequence length="243" mass="27808">MAAQAIQIAYGDAYKPFAWRGETGAVGIQVEFVEELLVERLGISVKHVACPWKRCQRMVKEGNLDGFFTVPTVERDSYTEKSEIPLYTTEFMIHVAKDSAVIDQLKGLRYLPELLAIQELRHAFMRGSGWHEEMLKKAQNVTRVADASVIPTMLIQNRADLYIEQTEMFRFQAAQLGLDNLLVTLPSPIIERVNWHLFISDKSQNINILPRLNALLKSLKDNGELEALQQEIFARFKIDYIVK</sequence>
<accession>A0A3N5Y665</accession>
<evidence type="ECO:0000259" key="1">
    <source>
        <dbReference type="Pfam" id="PF00497"/>
    </source>
</evidence>
<dbReference type="AlphaFoldDB" id="A0A3N5Y665"/>
<proteinExistence type="predicted"/>
<protein>
    <recommendedName>
        <fullName evidence="1">Solute-binding protein family 3/N-terminal domain-containing protein</fullName>
    </recommendedName>
</protein>
<comment type="caution">
    <text evidence="2">The sequence shown here is derived from an EMBL/GenBank/DDBJ whole genome shotgun (WGS) entry which is preliminary data.</text>
</comment>
<dbReference type="OrthoDB" id="6192933at2"/>
<dbReference type="Proteomes" id="UP000275281">
    <property type="component" value="Unassembled WGS sequence"/>
</dbReference>
<dbReference type="Gene3D" id="3.40.190.10">
    <property type="entry name" value="Periplasmic binding protein-like II"/>
    <property type="match status" value="2"/>
</dbReference>
<keyword evidence="3" id="KW-1185">Reference proteome</keyword>
<organism evidence="2 3">
    <name type="scientific">Alteromonas sediminis</name>
    <dbReference type="NCBI Taxonomy" id="2259342"/>
    <lineage>
        <taxon>Bacteria</taxon>
        <taxon>Pseudomonadati</taxon>
        <taxon>Pseudomonadota</taxon>
        <taxon>Gammaproteobacteria</taxon>
        <taxon>Alteromonadales</taxon>
        <taxon>Alteromonadaceae</taxon>
        <taxon>Alteromonas/Salinimonas group</taxon>
        <taxon>Alteromonas</taxon>
    </lineage>
</organism>
<dbReference type="InterPro" id="IPR001638">
    <property type="entry name" value="Solute-binding_3/MltF_N"/>
</dbReference>
<dbReference type="Pfam" id="PF00497">
    <property type="entry name" value="SBP_bac_3"/>
    <property type="match status" value="1"/>
</dbReference>
<evidence type="ECO:0000313" key="2">
    <source>
        <dbReference type="EMBL" id="RPJ65869.1"/>
    </source>
</evidence>
<dbReference type="EMBL" id="RPOK01000004">
    <property type="protein sequence ID" value="RPJ65869.1"/>
    <property type="molecule type" value="Genomic_DNA"/>
</dbReference>
<feature type="domain" description="Solute-binding protein family 3/N-terminal" evidence="1">
    <location>
        <begin position="6"/>
        <end position="233"/>
    </location>
</feature>